<dbReference type="AlphaFoldDB" id="A0A6M3L297"/>
<evidence type="ECO:0000313" key="1">
    <source>
        <dbReference type="EMBL" id="QJA87972.1"/>
    </source>
</evidence>
<accession>A0A6M3L297</accession>
<gene>
    <name evidence="1" type="ORF">MM415B02856_0001</name>
</gene>
<name>A0A6M3L297_9ZZZZ</name>
<protein>
    <submittedName>
        <fullName evidence="1">Uncharacterized protein</fullName>
    </submittedName>
</protein>
<sequence length="100" mass="11664">MIRNYTFYKHQEPRQRWVDYINQRLVDIEKDTARMAVEADSLRWLKSMLSVCPTCGGTGQQRIIEDVDQSRYVKCGACGNEKREPSPLEILLKQQKLECG</sequence>
<proteinExistence type="predicted"/>
<dbReference type="EMBL" id="MT142745">
    <property type="protein sequence ID" value="QJA87972.1"/>
    <property type="molecule type" value="Genomic_DNA"/>
</dbReference>
<organism evidence="1">
    <name type="scientific">viral metagenome</name>
    <dbReference type="NCBI Taxonomy" id="1070528"/>
    <lineage>
        <taxon>unclassified sequences</taxon>
        <taxon>metagenomes</taxon>
        <taxon>organismal metagenomes</taxon>
    </lineage>
</organism>
<reference evidence="1" key="1">
    <citation type="submission" date="2020-03" db="EMBL/GenBank/DDBJ databases">
        <title>The deep terrestrial virosphere.</title>
        <authorList>
            <person name="Holmfeldt K."/>
            <person name="Nilsson E."/>
            <person name="Simone D."/>
            <person name="Lopez-Fernandez M."/>
            <person name="Wu X."/>
            <person name="de Brujin I."/>
            <person name="Lundin D."/>
            <person name="Andersson A."/>
            <person name="Bertilsson S."/>
            <person name="Dopson M."/>
        </authorList>
    </citation>
    <scope>NUCLEOTIDE SEQUENCE</scope>
    <source>
        <strain evidence="1">MM415B02856</strain>
    </source>
</reference>